<organism evidence="3 4">
    <name type="scientific">Trinickia fusca</name>
    <dbReference type="NCBI Taxonomy" id="2419777"/>
    <lineage>
        <taxon>Bacteria</taxon>
        <taxon>Pseudomonadati</taxon>
        <taxon>Pseudomonadota</taxon>
        <taxon>Betaproteobacteria</taxon>
        <taxon>Burkholderiales</taxon>
        <taxon>Burkholderiaceae</taxon>
        <taxon>Trinickia</taxon>
    </lineage>
</organism>
<keyword evidence="4" id="KW-1185">Reference proteome</keyword>
<feature type="transmembrane region" description="Helical" evidence="2">
    <location>
        <begin position="52"/>
        <end position="71"/>
    </location>
</feature>
<feature type="region of interest" description="Disordered" evidence="1">
    <location>
        <begin position="1"/>
        <end position="50"/>
    </location>
</feature>
<evidence type="ECO:0000313" key="3">
    <source>
        <dbReference type="EMBL" id="RKP50967.1"/>
    </source>
</evidence>
<dbReference type="OrthoDB" id="8724867at2"/>
<keyword evidence="2" id="KW-1133">Transmembrane helix</keyword>
<protein>
    <submittedName>
        <fullName evidence="3">Uncharacterized protein</fullName>
    </submittedName>
</protein>
<sequence length="315" mass="31258">MSAPDNSSSKARPSLLSDTAQGATDNGSRILANLEGRVPSQQAKRPRSRKPFVAAAVAAVVGIGAFGAWQWQHLSQADDDGGVAAQVDSVQAHASAASSVASASAAVAAPASGMALAAEAAQKAAASAPQAAVIVSEDAAHPDGKPASAAAAAPSSSADASRLSRALANGAEVASGAAASAPASAAVAKAAVAPKAAAKPAPHETAKNARTAAHAASVHPNKHAKAHGAQTPDDSDADLLAVLVARTKPYHKPAASEVAAKAPQPASVQHVSLKDQLSECDKQSFFQGETCRWRVCAGHWGKDPACPTKASAQSQ</sequence>
<comment type="caution">
    <text evidence="3">The sequence shown here is derived from an EMBL/GenBank/DDBJ whole genome shotgun (WGS) entry which is preliminary data.</text>
</comment>
<accession>A0A494XJR4</accession>
<evidence type="ECO:0000256" key="2">
    <source>
        <dbReference type="SAM" id="Phobius"/>
    </source>
</evidence>
<feature type="compositionally biased region" description="Polar residues" evidence="1">
    <location>
        <begin position="1"/>
        <end position="27"/>
    </location>
</feature>
<feature type="region of interest" description="Disordered" evidence="1">
    <location>
        <begin position="197"/>
        <end position="234"/>
    </location>
</feature>
<keyword evidence="2" id="KW-0472">Membrane</keyword>
<gene>
    <name evidence="3" type="ORF">D7S89_07890</name>
</gene>
<proteinExistence type="predicted"/>
<dbReference type="Proteomes" id="UP000280434">
    <property type="component" value="Unassembled WGS sequence"/>
</dbReference>
<dbReference type="EMBL" id="RBZV01000002">
    <property type="protein sequence ID" value="RKP50967.1"/>
    <property type="molecule type" value="Genomic_DNA"/>
</dbReference>
<evidence type="ECO:0000313" key="4">
    <source>
        <dbReference type="Proteomes" id="UP000280434"/>
    </source>
</evidence>
<name>A0A494XJR4_9BURK</name>
<dbReference type="RefSeq" id="WP_121277052.1">
    <property type="nucleotide sequence ID" value="NZ_RBZV01000002.1"/>
</dbReference>
<reference evidence="3 4" key="1">
    <citation type="submission" date="2018-10" db="EMBL/GenBank/DDBJ databases">
        <title>Paraburkholderia sp. 7MK8-2, isolated from soil.</title>
        <authorList>
            <person name="Gao Z.-H."/>
            <person name="Qiu L.-H."/>
        </authorList>
    </citation>
    <scope>NUCLEOTIDE SEQUENCE [LARGE SCALE GENOMIC DNA]</scope>
    <source>
        <strain evidence="3 4">7MK8-2</strain>
    </source>
</reference>
<evidence type="ECO:0000256" key="1">
    <source>
        <dbReference type="SAM" id="MobiDB-lite"/>
    </source>
</evidence>
<dbReference type="AlphaFoldDB" id="A0A494XJR4"/>
<keyword evidence="2" id="KW-0812">Transmembrane</keyword>